<feature type="transmembrane region" description="Helical" evidence="10">
    <location>
        <begin position="12"/>
        <end position="31"/>
    </location>
</feature>
<dbReference type="eggNOG" id="COG5002">
    <property type="taxonomic scope" value="Bacteria"/>
</dbReference>
<gene>
    <name evidence="15" type="ordered locus">UWK_00394</name>
</gene>
<evidence type="ECO:0000259" key="13">
    <source>
        <dbReference type="PROSITE" id="PS50112"/>
    </source>
</evidence>
<dbReference type="SUPFAM" id="SSF55785">
    <property type="entry name" value="PYP-like sensor domain (PAS domain)"/>
    <property type="match status" value="2"/>
</dbReference>
<dbReference type="RefSeq" id="WP_015402677.1">
    <property type="nucleotide sequence ID" value="NC_020304.1"/>
</dbReference>
<evidence type="ECO:0000256" key="10">
    <source>
        <dbReference type="SAM" id="Phobius"/>
    </source>
</evidence>
<dbReference type="Pfam" id="PF00072">
    <property type="entry name" value="Response_reg"/>
    <property type="match status" value="1"/>
</dbReference>
<feature type="domain" description="Response regulatory" evidence="12">
    <location>
        <begin position="853"/>
        <end position="973"/>
    </location>
</feature>
<dbReference type="AlphaFoldDB" id="M1NB09"/>
<evidence type="ECO:0000256" key="1">
    <source>
        <dbReference type="ARBA" id="ARBA00000085"/>
    </source>
</evidence>
<dbReference type="SMART" id="SM00091">
    <property type="entry name" value="PAS"/>
    <property type="match status" value="3"/>
</dbReference>
<dbReference type="Gene3D" id="3.30.450.20">
    <property type="entry name" value="PAS domain"/>
    <property type="match status" value="3"/>
</dbReference>
<dbReference type="SMART" id="SM00388">
    <property type="entry name" value="HisKA"/>
    <property type="match status" value="1"/>
</dbReference>
<keyword evidence="7" id="KW-0067">ATP-binding</keyword>
<dbReference type="InterPro" id="IPR004358">
    <property type="entry name" value="Sig_transdc_His_kin-like_C"/>
</dbReference>
<evidence type="ECO:0000256" key="8">
    <source>
        <dbReference type="ARBA" id="ARBA00023012"/>
    </source>
</evidence>
<dbReference type="Pfam" id="PF00989">
    <property type="entry name" value="PAS"/>
    <property type="match status" value="1"/>
</dbReference>
<dbReference type="Pfam" id="PF00512">
    <property type="entry name" value="HisKA"/>
    <property type="match status" value="1"/>
</dbReference>
<dbReference type="Pfam" id="PF02518">
    <property type="entry name" value="HATPase_c"/>
    <property type="match status" value="1"/>
</dbReference>
<dbReference type="InterPro" id="IPR005467">
    <property type="entry name" value="His_kinase_dom"/>
</dbReference>
<evidence type="ECO:0000256" key="7">
    <source>
        <dbReference type="ARBA" id="ARBA00022840"/>
    </source>
</evidence>
<dbReference type="PATRIC" id="fig|1167006.5.peg.445"/>
<dbReference type="CDD" id="cd17546">
    <property type="entry name" value="REC_hyHK_CKI1_RcsC-like"/>
    <property type="match status" value="1"/>
</dbReference>
<dbReference type="GO" id="GO:0005524">
    <property type="term" value="F:ATP binding"/>
    <property type="evidence" value="ECO:0007669"/>
    <property type="project" value="UniProtKB-KW"/>
</dbReference>
<dbReference type="EC" id="2.7.13.3" evidence="2"/>
<dbReference type="OrthoDB" id="9813024at2"/>
<evidence type="ECO:0000256" key="5">
    <source>
        <dbReference type="ARBA" id="ARBA00022741"/>
    </source>
</evidence>
<keyword evidence="16" id="KW-1185">Reference proteome</keyword>
<dbReference type="PROSITE" id="PS50109">
    <property type="entry name" value="HIS_KIN"/>
    <property type="match status" value="1"/>
</dbReference>
<dbReference type="PROSITE" id="PS50113">
    <property type="entry name" value="PAC"/>
    <property type="match status" value="1"/>
</dbReference>
<evidence type="ECO:0000313" key="15">
    <source>
        <dbReference type="EMBL" id="AGF76979.1"/>
    </source>
</evidence>
<dbReference type="InterPro" id="IPR013767">
    <property type="entry name" value="PAS_fold"/>
</dbReference>
<protein>
    <recommendedName>
        <fullName evidence="2">histidine kinase</fullName>
        <ecNumber evidence="2">2.7.13.3</ecNumber>
    </recommendedName>
</protein>
<dbReference type="InterPro" id="IPR003661">
    <property type="entry name" value="HisK_dim/P_dom"/>
</dbReference>
<feature type="transmembrane region" description="Helical" evidence="10">
    <location>
        <begin position="269"/>
        <end position="292"/>
    </location>
</feature>
<accession>M1NB09</accession>
<dbReference type="Proteomes" id="UP000011721">
    <property type="component" value="Chromosome"/>
</dbReference>
<keyword evidence="10" id="KW-0472">Membrane</keyword>
<dbReference type="Gene3D" id="1.10.287.130">
    <property type="match status" value="1"/>
</dbReference>
<keyword evidence="5" id="KW-0547">Nucleotide-binding</keyword>
<name>M1NB09_DESSD</name>
<dbReference type="SUPFAM" id="SSF55874">
    <property type="entry name" value="ATPase domain of HSP90 chaperone/DNA topoisomerase II/histidine kinase"/>
    <property type="match status" value="1"/>
</dbReference>
<dbReference type="InterPro" id="IPR000700">
    <property type="entry name" value="PAS-assoc_C"/>
</dbReference>
<dbReference type="InterPro" id="IPR036097">
    <property type="entry name" value="HisK_dim/P_sf"/>
</dbReference>
<dbReference type="STRING" id="1167006.UWK_00394"/>
<feature type="domain" description="Histidine kinase" evidence="11">
    <location>
        <begin position="613"/>
        <end position="831"/>
    </location>
</feature>
<evidence type="ECO:0000259" key="12">
    <source>
        <dbReference type="PROSITE" id="PS50110"/>
    </source>
</evidence>
<evidence type="ECO:0000313" key="16">
    <source>
        <dbReference type="Proteomes" id="UP000011721"/>
    </source>
</evidence>
<dbReference type="InterPro" id="IPR001789">
    <property type="entry name" value="Sig_transdc_resp-reg_receiver"/>
</dbReference>
<evidence type="ECO:0000256" key="6">
    <source>
        <dbReference type="ARBA" id="ARBA00022777"/>
    </source>
</evidence>
<feature type="modified residue" description="4-aspartylphosphate" evidence="9">
    <location>
        <position position="907"/>
    </location>
</feature>
<dbReference type="PANTHER" id="PTHR43065:SF42">
    <property type="entry name" value="TWO-COMPONENT SENSOR PPRA"/>
    <property type="match status" value="1"/>
</dbReference>
<dbReference type="InterPro" id="IPR000014">
    <property type="entry name" value="PAS"/>
</dbReference>
<feature type="domain" description="PAC" evidence="14">
    <location>
        <begin position="548"/>
        <end position="600"/>
    </location>
</feature>
<feature type="domain" description="PAS" evidence="13">
    <location>
        <begin position="470"/>
        <end position="543"/>
    </location>
</feature>
<comment type="catalytic activity">
    <reaction evidence="1">
        <text>ATP + protein L-histidine = ADP + protein N-phospho-L-histidine.</text>
        <dbReference type="EC" id="2.7.13.3"/>
    </reaction>
</comment>
<dbReference type="InterPro" id="IPR035965">
    <property type="entry name" value="PAS-like_dom_sf"/>
</dbReference>
<dbReference type="SUPFAM" id="SSF52172">
    <property type="entry name" value="CheY-like"/>
    <property type="match status" value="1"/>
</dbReference>
<keyword evidence="10" id="KW-1133">Transmembrane helix</keyword>
<dbReference type="Gene3D" id="3.30.565.10">
    <property type="entry name" value="Histidine kinase-like ATPase, C-terminal domain"/>
    <property type="match status" value="1"/>
</dbReference>
<dbReference type="GO" id="GO:0006355">
    <property type="term" value="P:regulation of DNA-templated transcription"/>
    <property type="evidence" value="ECO:0007669"/>
    <property type="project" value="InterPro"/>
</dbReference>
<dbReference type="CDD" id="cd00082">
    <property type="entry name" value="HisKA"/>
    <property type="match status" value="1"/>
</dbReference>
<dbReference type="Gene3D" id="3.40.50.2300">
    <property type="match status" value="1"/>
</dbReference>
<dbReference type="EMBL" id="CP003985">
    <property type="protein sequence ID" value="AGF76979.1"/>
    <property type="molecule type" value="Genomic_DNA"/>
</dbReference>
<dbReference type="InterPro" id="IPR011006">
    <property type="entry name" value="CheY-like_superfamily"/>
</dbReference>
<dbReference type="InterPro" id="IPR003594">
    <property type="entry name" value="HATPase_dom"/>
</dbReference>
<dbReference type="PANTHER" id="PTHR43065">
    <property type="entry name" value="SENSOR HISTIDINE KINASE"/>
    <property type="match status" value="1"/>
</dbReference>
<keyword evidence="10" id="KW-0812">Transmembrane</keyword>
<dbReference type="GO" id="GO:0000155">
    <property type="term" value="F:phosphorelay sensor kinase activity"/>
    <property type="evidence" value="ECO:0007669"/>
    <property type="project" value="InterPro"/>
</dbReference>
<evidence type="ECO:0000256" key="4">
    <source>
        <dbReference type="ARBA" id="ARBA00022679"/>
    </source>
</evidence>
<dbReference type="SMART" id="SM00387">
    <property type="entry name" value="HATPase_c"/>
    <property type="match status" value="1"/>
</dbReference>
<dbReference type="NCBIfam" id="TIGR00229">
    <property type="entry name" value="sensory_box"/>
    <property type="match status" value="1"/>
</dbReference>
<dbReference type="KEGG" id="dsf:UWK_00394"/>
<dbReference type="Pfam" id="PF13188">
    <property type="entry name" value="PAS_8"/>
    <property type="match status" value="1"/>
</dbReference>
<dbReference type="InterPro" id="IPR036890">
    <property type="entry name" value="HATPase_C_sf"/>
</dbReference>
<keyword evidence="3 9" id="KW-0597">Phosphoprotein</keyword>
<dbReference type="PROSITE" id="PS50112">
    <property type="entry name" value="PAS"/>
    <property type="match status" value="1"/>
</dbReference>
<sequence>MAPQPLRRKINRILSLVAVAIFFIVFLLTGVSEYRETRAEDTAVMRARIDVARTLTRDVLFHVDAMVQKVLQSHPNNPATILSQLASSHYFELHDDSFYVLDPQGRVSLISEPYINYTGLDFSAMISTKSTPKQQVQHHYKSLLTNRSVVTLQYPLDNGYLLVVERNLANITPVLASFEDGKLFPGELFFVLSTDGRTIYHPNRSLMETRHNLGFDLKEVSRPDSSGLFSFFYKGQKYIALSERFTEPDNWTIYYCIPNKVIMEKTQDFLIIQLLSLLFFFALLFCVFRIVFNRFFSRPVNNIVEVLKHSGQGNRLTLSPDTSGGILEFETIAGAISSRDEEIFKTAERFRILLDSLDALVYVADMETYELIFVNSYGRKIYGEAVGRKCYEALQKGQDAPCEFCTNHLLVDSDGKPTKVHIWEFQNTLTGQWYQCRDQAVYWTDGRLVRMEIATDISDRKDSEDALQAEKERLSVTLRSIGDGVITTDVEGNIIFLNKVAEELSGWTSEDAKGKPSTQVFNIINEKTGQKCVSPVQRVIELGRIIGLANHTALIAKDGTIRSIADSGAPIRDRESNIIGVVLVFRDTTHEKKLEEELLKTRKLESLGVLAGGIAHDFNNILSAILGNIELAGYRIAKEDTRTASLLTDAGKATKRAAKLTEQLLTFSKGGEPVREIIELPAFIAESADFVLHGSRIVCNYNFPEDLWRVDVDSGQIGQVIQNIIINAKHAMPEGGTITISCTNIEDTAAEALLSVDKGDYVRVTIQDTGVGIPREIIDKIFDPYFTTKKEGSGLGLAICHSIINKHDGYLTVHSTIGKGTTFTLYLPAVRSRAGTNSTARKTKSTAASKAARIMIMDDEEMLRDVAASQLAFLGHEAVAVNDGIQAVNRYQELQDNGTPVDLVIMDLTIPGGMGGQEAAEKLIEIDSNVKIIVASGYSNDPVMANYRKYGFVAAIAKPFDLKQLSNTIASILD</sequence>
<evidence type="ECO:0000259" key="14">
    <source>
        <dbReference type="PROSITE" id="PS50113"/>
    </source>
</evidence>
<dbReference type="PRINTS" id="PR00344">
    <property type="entry name" value="BCTRLSENSOR"/>
</dbReference>
<proteinExistence type="predicted"/>
<dbReference type="CDD" id="cd00130">
    <property type="entry name" value="PAS"/>
    <property type="match status" value="1"/>
</dbReference>
<dbReference type="SUPFAM" id="SSF47384">
    <property type="entry name" value="Homodimeric domain of signal transducing histidine kinase"/>
    <property type="match status" value="1"/>
</dbReference>
<evidence type="ECO:0000256" key="9">
    <source>
        <dbReference type="PROSITE-ProRule" id="PRU00169"/>
    </source>
</evidence>
<evidence type="ECO:0000256" key="3">
    <source>
        <dbReference type="ARBA" id="ARBA00022553"/>
    </source>
</evidence>
<dbReference type="HOGENOM" id="CLU_000445_114_21_7"/>
<dbReference type="eggNOG" id="COG0784">
    <property type="taxonomic scope" value="Bacteria"/>
</dbReference>
<keyword evidence="6" id="KW-0418">Kinase</keyword>
<evidence type="ECO:0000256" key="2">
    <source>
        <dbReference type="ARBA" id="ARBA00012438"/>
    </source>
</evidence>
<reference evidence="16" key="1">
    <citation type="journal article" date="2013" name="Stand. Genomic Sci.">
        <title>Complete genome sequence of Desulfocapsa sulfexigens, a marine deltaproteobacterium specialized in disproportionating inorganic sulfur compounds.</title>
        <authorList>
            <person name="Finster K.W."/>
            <person name="Kjeldsen K.U."/>
            <person name="Kube M."/>
            <person name="Reinhardt R."/>
            <person name="Mussmann M."/>
            <person name="Amann R."/>
            <person name="Schreiber L."/>
        </authorList>
    </citation>
    <scope>NUCLEOTIDE SEQUENCE [LARGE SCALE GENOMIC DNA]</scope>
    <source>
        <strain evidence="16">DSM 10523 / SB164P1</strain>
    </source>
</reference>
<keyword evidence="4" id="KW-0808">Transferase</keyword>
<organism evidence="15 16">
    <name type="scientific">Desulfocapsa sulfexigens (strain DSM 10523 / SB164P1)</name>
    <dbReference type="NCBI Taxonomy" id="1167006"/>
    <lineage>
        <taxon>Bacteria</taxon>
        <taxon>Pseudomonadati</taxon>
        <taxon>Thermodesulfobacteriota</taxon>
        <taxon>Desulfobulbia</taxon>
        <taxon>Desulfobulbales</taxon>
        <taxon>Desulfocapsaceae</taxon>
        <taxon>Desulfocapsa</taxon>
    </lineage>
</organism>
<keyword evidence="8" id="KW-0902">Two-component regulatory system</keyword>
<dbReference type="SMART" id="SM00448">
    <property type="entry name" value="REC"/>
    <property type="match status" value="1"/>
</dbReference>
<dbReference type="PROSITE" id="PS50110">
    <property type="entry name" value="RESPONSE_REGULATORY"/>
    <property type="match status" value="1"/>
</dbReference>
<evidence type="ECO:0000259" key="11">
    <source>
        <dbReference type="PROSITE" id="PS50109"/>
    </source>
</evidence>